<keyword evidence="11" id="KW-1185">Reference proteome</keyword>
<dbReference type="GO" id="GO:0042597">
    <property type="term" value="C:periplasmic space"/>
    <property type="evidence" value="ECO:0007669"/>
    <property type="project" value="UniProtKB-SubCell"/>
</dbReference>
<dbReference type="NCBIfam" id="TIGR01728">
    <property type="entry name" value="SsuA_fam"/>
    <property type="match status" value="1"/>
</dbReference>
<evidence type="ECO:0000256" key="6">
    <source>
        <dbReference type="ARBA" id="ARBA00022519"/>
    </source>
</evidence>
<dbReference type="Gene3D" id="3.40.190.10">
    <property type="entry name" value="Periplasmic binding protein-like II"/>
    <property type="match status" value="2"/>
</dbReference>
<dbReference type="EMBL" id="FOMR01000010">
    <property type="protein sequence ID" value="SFE21610.1"/>
    <property type="molecule type" value="Genomic_DNA"/>
</dbReference>
<dbReference type="SUPFAM" id="SSF53850">
    <property type="entry name" value="Periplasmic binding protein-like II"/>
    <property type="match status" value="1"/>
</dbReference>
<feature type="chain" id="PRO_5039384748" evidence="9">
    <location>
        <begin position="18"/>
        <end position="337"/>
    </location>
</feature>
<keyword evidence="5" id="KW-1003">Cell membrane</keyword>
<gene>
    <name evidence="10" type="ORF">SAMN05216238_11047</name>
</gene>
<feature type="signal peptide" evidence="9">
    <location>
        <begin position="1"/>
        <end position="17"/>
    </location>
</feature>
<organism evidence="10 11">
    <name type="scientific">Lentibacillus persicus</name>
    <dbReference type="NCBI Taxonomy" id="640948"/>
    <lineage>
        <taxon>Bacteria</taxon>
        <taxon>Bacillati</taxon>
        <taxon>Bacillota</taxon>
        <taxon>Bacilli</taxon>
        <taxon>Bacillales</taxon>
        <taxon>Bacillaceae</taxon>
        <taxon>Lentibacillus</taxon>
    </lineage>
</organism>
<protein>
    <submittedName>
        <fullName evidence="10">NitT/TauT family transport system substrate-binding protein</fullName>
    </submittedName>
</protein>
<dbReference type="InterPro" id="IPR010067">
    <property type="entry name" value="ABC_SsuA_sub-bd"/>
</dbReference>
<dbReference type="Proteomes" id="UP000199474">
    <property type="component" value="Unassembled WGS sequence"/>
</dbReference>
<keyword evidence="6" id="KW-0997">Cell inner membrane</keyword>
<dbReference type="PANTHER" id="PTHR30024:SF47">
    <property type="entry name" value="TAURINE-BINDING PERIPLASMIC PROTEIN"/>
    <property type="match status" value="1"/>
</dbReference>
<evidence type="ECO:0000256" key="4">
    <source>
        <dbReference type="ARBA" id="ARBA00022448"/>
    </source>
</evidence>
<evidence type="ECO:0000256" key="7">
    <source>
        <dbReference type="ARBA" id="ARBA00022729"/>
    </source>
</evidence>
<evidence type="ECO:0000256" key="8">
    <source>
        <dbReference type="ARBA" id="ARBA00023136"/>
    </source>
</evidence>
<keyword evidence="8" id="KW-0472">Membrane</keyword>
<comment type="subcellular location">
    <subcellularLocation>
        <location evidence="2">Cell inner membrane</location>
    </subcellularLocation>
    <subcellularLocation>
        <location evidence="1">Periplasm</location>
    </subcellularLocation>
</comment>
<reference evidence="11" key="1">
    <citation type="submission" date="2016-10" db="EMBL/GenBank/DDBJ databases">
        <authorList>
            <person name="Varghese N."/>
            <person name="Submissions S."/>
        </authorList>
    </citation>
    <scope>NUCLEOTIDE SEQUENCE [LARGE SCALE GENOMIC DNA]</scope>
    <source>
        <strain evidence="11">DSM 22530</strain>
    </source>
</reference>
<keyword evidence="7 9" id="KW-0732">Signal</keyword>
<dbReference type="GO" id="GO:0042626">
    <property type="term" value="F:ATPase-coupled transmembrane transporter activity"/>
    <property type="evidence" value="ECO:0007669"/>
    <property type="project" value="InterPro"/>
</dbReference>
<accession>A0A1I1YUA2</accession>
<evidence type="ECO:0000256" key="3">
    <source>
        <dbReference type="ARBA" id="ARBA00010742"/>
    </source>
</evidence>
<dbReference type="PROSITE" id="PS51257">
    <property type="entry name" value="PROKAR_LIPOPROTEIN"/>
    <property type="match status" value="1"/>
</dbReference>
<dbReference type="InterPro" id="IPR044527">
    <property type="entry name" value="NrtA/CpmA_ABC-bd_dom"/>
</dbReference>
<name>A0A1I1YUA2_9BACI</name>
<dbReference type="GO" id="GO:0005886">
    <property type="term" value="C:plasma membrane"/>
    <property type="evidence" value="ECO:0007669"/>
    <property type="project" value="UniProtKB-SubCell"/>
</dbReference>
<dbReference type="Pfam" id="PF13379">
    <property type="entry name" value="NMT1_2"/>
    <property type="match status" value="1"/>
</dbReference>
<evidence type="ECO:0000256" key="1">
    <source>
        <dbReference type="ARBA" id="ARBA00004418"/>
    </source>
</evidence>
<dbReference type="RefSeq" id="WP_090086382.1">
    <property type="nucleotide sequence ID" value="NZ_FOMR01000010.1"/>
</dbReference>
<dbReference type="AlphaFoldDB" id="A0A1I1YUA2"/>
<evidence type="ECO:0000256" key="2">
    <source>
        <dbReference type="ARBA" id="ARBA00004533"/>
    </source>
</evidence>
<dbReference type="STRING" id="640948.SAMN05216238_11047"/>
<dbReference type="OrthoDB" id="506341at2"/>
<sequence length="337" mass="36298">MKKFSGLFAISIILVLAACGGGNGKASGDGGSGEKSENETVTIGYFPNLNHAPAMVAKQKEMYKDHLGENVNIDYQTFPDGATFMKALAAGEIQGGLVGPGPAMNSFISGVEAQIIGASSTGGTVIVSRDGSGIKSWEDVEGKTFISPRVGCTHNVQFETYMKEKGITSERVGGSMTHVTGEPARYQSMFENGDVDVATAPEPWASVMEKEVNANVVIPTSEVSFGKTLPAAVMVTSDDMIENNSEQVQKLVDAHKEAVQYINDNPDEAIDITIEGIADITDQQLEKSVMENAWKRTNFTYDVDPEVIQEFGNSSHDLQFLKEKPNFEGFVNTSFVE</sequence>
<evidence type="ECO:0000256" key="5">
    <source>
        <dbReference type="ARBA" id="ARBA00022475"/>
    </source>
</evidence>
<evidence type="ECO:0000256" key="9">
    <source>
        <dbReference type="SAM" id="SignalP"/>
    </source>
</evidence>
<evidence type="ECO:0000313" key="11">
    <source>
        <dbReference type="Proteomes" id="UP000199474"/>
    </source>
</evidence>
<evidence type="ECO:0000313" key="10">
    <source>
        <dbReference type="EMBL" id="SFE21610.1"/>
    </source>
</evidence>
<comment type="similarity">
    <text evidence="3">Belongs to the bacterial solute-binding protein SsuA/TauA family.</text>
</comment>
<proteinExistence type="inferred from homology"/>
<dbReference type="CDD" id="cd13553">
    <property type="entry name" value="PBP2_NrtA_CpmA_like"/>
    <property type="match status" value="1"/>
</dbReference>
<dbReference type="PANTHER" id="PTHR30024">
    <property type="entry name" value="ALIPHATIC SULFONATES-BINDING PROTEIN-RELATED"/>
    <property type="match status" value="1"/>
</dbReference>
<keyword evidence="4" id="KW-0813">Transport</keyword>